<comment type="caution">
    <text evidence="5">The sequence shown here is derived from an EMBL/GenBank/DDBJ whole genome shotgun (WGS) entry which is preliminary data.</text>
</comment>
<dbReference type="GO" id="GO:1903805">
    <property type="term" value="P:L-valine import across plasma membrane"/>
    <property type="evidence" value="ECO:0007669"/>
    <property type="project" value="TreeGrafter"/>
</dbReference>
<dbReference type="Proteomes" id="UP000251956">
    <property type="component" value="Unassembled WGS sequence"/>
</dbReference>
<dbReference type="GO" id="GO:0042941">
    <property type="term" value="P:D-alanine transmembrane transport"/>
    <property type="evidence" value="ECO:0007669"/>
    <property type="project" value="TreeGrafter"/>
</dbReference>
<dbReference type="GO" id="GO:1903806">
    <property type="term" value="P:L-isoleucine import across plasma membrane"/>
    <property type="evidence" value="ECO:0007669"/>
    <property type="project" value="TreeGrafter"/>
</dbReference>
<dbReference type="GO" id="GO:0005886">
    <property type="term" value="C:plasma membrane"/>
    <property type="evidence" value="ECO:0007669"/>
    <property type="project" value="TreeGrafter"/>
</dbReference>
<dbReference type="InterPro" id="IPR003593">
    <property type="entry name" value="AAA+_ATPase"/>
</dbReference>
<dbReference type="PANTHER" id="PTHR45772:SF7">
    <property type="entry name" value="AMINO ACID ABC TRANSPORTER ATP-BINDING PROTEIN"/>
    <property type="match status" value="1"/>
</dbReference>
<dbReference type="GO" id="GO:0015808">
    <property type="term" value="P:L-alanine transport"/>
    <property type="evidence" value="ECO:0007669"/>
    <property type="project" value="TreeGrafter"/>
</dbReference>
<dbReference type="SUPFAM" id="SSF52540">
    <property type="entry name" value="P-loop containing nucleoside triphosphate hydrolases"/>
    <property type="match status" value="1"/>
</dbReference>
<organism evidence="5 6">
    <name type="scientific">Mesorhizobium atlanticum</name>
    <dbReference type="NCBI Taxonomy" id="2233532"/>
    <lineage>
        <taxon>Bacteria</taxon>
        <taxon>Pseudomonadati</taxon>
        <taxon>Pseudomonadota</taxon>
        <taxon>Alphaproteobacteria</taxon>
        <taxon>Hyphomicrobiales</taxon>
        <taxon>Phyllobacteriaceae</taxon>
        <taxon>Mesorhizobium</taxon>
    </lineage>
</organism>
<dbReference type="GO" id="GO:0015188">
    <property type="term" value="F:L-isoleucine transmembrane transporter activity"/>
    <property type="evidence" value="ECO:0007669"/>
    <property type="project" value="TreeGrafter"/>
</dbReference>
<evidence type="ECO:0000256" key="3">
    <source>
        <dbReference type="ARBA" id="ARBA00022840"/>
    </source>
</evidence>
<keyword evidence="3 5" id="KW-0067">ATP-binding</keyword>
<sequence length="266" mass="28280">MTGDAAATPLLSCRHVGKSFGALAAVRDLSFDVGAGEILGIGGPNGAGKTTLFEVISGLNPATKGAIVLDGQDITKHAPEQICHAGVARTFQLNAGFDSMTARENVLVGAYFGRNNRAVPTLRAGRAAHEAADAALEMLGIADRADKVTGKLPVLDRKLLMMASAMATKPKLLLMDEPVGGLTAREVDRVMDAVRAIKAAGVTIILIEHVMRFLVRLSDRIMIMHHGEKIFEGLPTKLLDDRTVVDVYLGQGASERLRSFMESTHG</sequence>
<dbReference type="InterPro" id="IPR027417">
    <property type="entry name" value="P-loop_NTPase"/>
</dbReference>
<dbReference type="Pfam" id="PF00005">
    <property type="entry name" value="ABC_tran"/>
    <property type="match status" value="1"/>
</dbReference>
<accession>A0A330GG92</accession>
<evidence type="ECO:0000256" key="2">
    <source>
        <dbReference type="ARBA" id="ARBA00022741"/>
    </source>
</evidence>
<dbReference type="GO" id="GO:0005304">
    <property type="term" value="F:L-valine transmembrane transporter activity"/>
    <property type="evidence" value="ECO:0007669"/>
    <property type="project" value="TreeGrafter"/>
</dbReference>
<name>A0A330GG92_9HYPH</name>
<keyword evidence="2" id="KW-0547">Nucleotide-binding</keyword>
<keyword evidence="1" id="KW-0813">Transport</keyword>
<reference evidence="5 6" key="2">
    <citation type="submission" date="2018-07" db="EMBL/GenBank/DDBJ databases">
        <title>Diversity of Mesorhizobium strains in Brazil.</title>
        <authorList>
            <person name="Helene L.C.F."/>
            <person name="Dall'Agnol R."/>
            <person name="Delamuta J.R.M."/>
            <person name="Hungria M."/>
        </authorList>
    </citation>
    <scope>NUCLEOTIDE SEQUENCE [LARGE SCALE GENOMIC DNA]</scope>
    <source>
        <strain evidence="5 6">CNPSo 3140</strain>
    </source>
</reference>
<keyword evidence="6" id="KW-1185">Reference proteome</keyword>
<dbReference type="SMART" id="SM00382">
    <property type="entry name" value="AAA"/>
    <property type="match status" value="1"/>
</dbReference>
<dbReference type="GO" id="GO:0015192">
    <property type="term" value="F:L-phenylalanine transmembrane transporter activity"/>
    <property type="evidence" value="ECO:0007669"/>
    <property type="project" value="TreeGrafter"/>
</dbReference>
<evidence type="ECO:0000313" key="6">
    <source>
        <dbReference type="Proteomes" id="UP000251956"/>
    </source>
</evidence>
<dbReference type="GO" id="GO:0005524">
    <property type="term" value="F:ATP binding"/>
    <property type="evidence" value="ECO:0007669"/>
    <property type="project" value="UniProtKB-KW"/>
</dbReference>
<gene>
    <name evidence="5" type="ORF">DPM35_30650</name>
</gene>
<evidence type="ECO:0000313" key="5">
    <source>
        <dbReference type="EMBL" id="RAZ71654.1"/>
    </source>
</evidence>
<dbReference type="AlphaFoldDB" id="A0A330GG92"/>
<evidence type="ECO:0000259" key="4">
    <source>
        <dbReference type="PROSITE" id="PS50893"/>
    </source>
</evidence>
<dbReference type="PROSITE" id="PS50893">
    <property type="entry name" value="ABC_TRANSPORTER_2"/>
    <property type="match status" value="1"/>
</dbReference>
<protein>
    <submittedName>
        <fullName evidence="5">ABC transporter ATP-binding protein</fullName>
    </submittedName>
</protein>
<dbReference type="CDD" id="cd03219">
    <property type="entry name" value="ABC_Mj1267_LivG_branched"/>
    <property type="match status" value="1"/>
</dbReference>
<reference evidence="6" key="1">
    <citation type="submission" date="2018-06" db="EMBL/GenBank/DDBJ databases">
        <authorList>
            <person name="Helene L.C."/>
            <person name="Dall'Agnol R."/>
            <person name="Delamuta J.R."/>
            <person name="Hungria M."/>
        </authorList>
    </citation>
    <scope>NUCLEOTIDE SEQUENCE [LARGE SCALE GENOMIC DNA]</scope>
    <source>
        <strain evidence="6">CNPSo 3140</strain>
    </source>
</reference>
<feature type="domain" description="ABC transporter" evidence="4">
    <location>
        <begin position="11"/>
        <end position="251"/>
    </location>
</feature>
<dbReference type="OrthoDB" id="9779872at2"/>
<proteinExistence type="predicted"/>
<evidence type="ECO:0000256" key="1">
    <source>
        <dbReference type="ARBA" id="ARBA00022448"/>
    </source>
</evidence>
<dbReference type="GO" id="GO:0016887">
    <property type="term" value="F:ATP hydrolysis activity"/>
    <property type="evidence" value="ECO:0007669"/>
    <property type="project" value="InterPro"/>
</dbReference>
<dbReference type="PANTHER" id="PTHR45772">
    <property type="entry name" value="CONSERVED COMPONENT OF ABC TRANSPORTER FOR NATURAL AMINO ACIDS-RELATED"/>
    <property type="match status" value="1"/>
</dbReference>
<dbReference type="Gene3D" id="3.40.50.300">
    <property type="entry name" value="P-loop containing nucleotide triphosphate hydrolases"/>
    <property type="match status" value="1"/>
</dbReference>
<dbReference type="RefSeq" id="WP_112131224.1">
    <property type="nucleotide sequence ID" value="NZ_QMBQ01000013.1"/>
</dbReference>
<dbReference type="EMBL" id="QMBQ01000013">
    <property type="protein sequence ID" value="RAZ71654.1"/>
    <property type="molecule type" value="Genomic_DNA"/>
</dbReference>
<dbReference type="InterPro" id="IPR003439">
    <property type="entry name" value="ABC_transporter-like_ATP-bd"/>
</dbReference>
<dbReference type="InterPro" id="IPR051120">
    <property type="entry name" value="ABC_AA/LPS_Transport"/>
</dbReference>